<dbReference type="InterPro" id="IPR036565">
    <property type="entry name" value="Mur-like_cat_sf"/>
</dbReference>
<dbReference type="AlphaFoldDB" id="A0A1F6FHN7"/>
<evidence type="ECO:0000256" key="3">
    <source>
        <dbReference type="ARBA" id="ARBA00022490"/>
    </source>
</evidence>
<evidence type="ECO:0000313" key="11">
    <source>
        <dbReference type="Proteomes" id="UP000177325"/>
    </source>
</evidence>
<accession>A0A1F6FHN7</accession>
<dbReference type="GO" id="GO:0005737">
    <property type="term" value="C:cytoplasm"/>
    <property type="evidence" value="ECO:0007669"/>
    <property type="project" value="UniProtKB-SubCell"/>
</dbReference>
<organism evidence="10 11">
    <name type="scientific">Candidatus Kaiserbacteria bacterium RIFCSPLOWO2_12_FULL_45_26</name>
    <dbReference type="NCBI Taxonomy" id="1798525"/>
    <lineage>
        <taxon>Bacteria</taxon>
        <taxon>Candidatus Kaiseribacteriota</taxon>
    </lineage>
</organism>
<sequence>METSSAANYFKDKHVTVMRVGLIGRGIGDAAYIAEMGGTVLVVDDAPQSVMQPAVDALTKYPNISFKFGPYDFADFKDADLVLVGAGAPLEEPVLLECKKAGVRLVQSAALFAELSHVPIIGVTGTRGKSTVTHMIHHVLSVTTGEEVLLGGNVRGVSNLQLLKQVKEDSLCVMELDSWQLQGFGWAGISPAVAVFTNFMEDHLNYYERGGKSKAEAMDLYFLDKAQIFLHQEESGVLVTTPEVFTRAQKLPGSIGQEVILADASVLPEDMLLSMPGEHNRLNAALAYEALKAVGLTEDEIFAGLASFPGVEGRLQLIATLDGVRVYNDNNATTPQATTVAIKALAGDDKNIVLIAGGADKGIDTSALVLGIVAHVKQLVLIPGTGTDALIAALEAAGYANYVVVENLTAAVEEARLVAAVPEIILFSPGFASFSQYKNEYERNDEFMALIKKYE</sequence>
<dbReference type="EMBL" id="MFMM01000001">
    <property type="protein sequence ID" value="OGG85369.1"/>
    <property type="molecule type" value="Genomic_DNA"/>
</dbReference>
<feature type="domain" description="Mur ligase C-terminal" evidence="8">
    <location>
        <begin position="313"/>
        <end position="428"/>
    </location>
</feature>
<dbReference type="PANTHER" id="PTHR43692">
    <property type="entry name" value="UDP-N-ACETYLMURAMOYLALANINE--D-GLUTAMATE LIGASE"/>
    <property type="match status" value="1"/>
</dbReference>
<comment type="subcellular location">
    <subcellularLocation>
        <location evidence="1 7">Cytoplasm</location>
    </subcellularLocation>
</comment>
<dbReference type="GO" id="GO:0071555">
    <property type="term" value="P:cell wall organization"/>
    <property type="evidence" value="ECO:0007669"/>
    <property type="project" value="UniProtKB-KW"/>
</dbReference>
<feature type="domain" description="Mur ligase central" evidence="9">
    <location>
        <begin position="123"/>
        <end position="240"/>
    </location>
</feature>
<keyword evidence="7" id="KW-0133">Cell shape</keyword>
<evidence type="ECO:0000256" key="4">
    <source>
        <dbReference type="ARBA" id="ARBA00022598"/>
    </source>
</evidence>
<dbReference type="InterPro" id="IPR036615">
    <property type="entry name" value="Mur_ligase_C_dom_sf"/>
</dbReference>
<dbReference type="SUPFAM" id="SSF51984">
    <property type="entry name" value="MurCD N-terminal domain"/>
    <property type="match status" value="1"/>
</dbReference>
<dbReference type="GO" id="GO:0009252">
    <property type="term" value="P:peptidoglycan biosynthetic process"/>
    <property type="evidence" value="ECO:0007669"/>
    <property type="project" value="UniProtKB-UniPathway"/>
</dbReference>
<dbReference type="GO" id="GO:0005524">
    <property type="term" value="F:ATP binding"/>
    <property type="evidence" value="ECO:0007669"/>
    <property type="project" value="UniProtKB-KW"/>
</dbReference>
<keyword evidence="5" id="KW-0547">Nucleotide-binding</keyword>
<comment type="pathway">
    <text evidence="2 7">Cell wall biogenesis; peptidoglycan biosynthesis.</text>
</comment>
<keyword evidence="7" id="KW-0961">Cell wall biogenesis/degradation</keyword>
<comment type="function">
    <text evidence="7">Cell wall formation. Catalyzes the addition of glutamate to the nucleotide precursor UDP-N-acetylmuramoyl-L-alanine (UMA).</text>
</comment>
<keyword evidence="7" id="KW-0573">Peptidoglycan synthesis</keyword>
<evidence type="ECO:0000256" key="6">
    <source>
        <dbReference type="ARBA" id="ARBA00022840"/>
    </source>
</evidence>
<dbReference type="EC" id="6.3.2.9" evidence="7"/>
<evidence type="ECO:0000313" key="10">
    <source>
        <dbReference type="EMBL" id="OGG85369.1"/>
    </source>
</evidence>
<evidence type="ECO:0000256" key="5">
    <source>
        <dbReference type="ARBA" id="ARBA00022741"/>
    </source>
</evidence>
<proteinExistence type="predicted"/>
<keyword evidence="7" id="KW-0131">Cell cycle</keyword>
<keyword evidence="7" id="KW-0132">Cell division</keyword>
<comment type="catalytic activity">
    <reaction evidence="7">
        <text>UDP-N-acetyl-alpha-D-muramoyl-L-alanine + D-glutamate + ATP = UDP-N-acetyl-alpha-D-muramoyl-L-alanyl-D-glutamate + ADP + phosphate + H(+)</text>
        <dbReference type="Rhea" id="RHEA:16429"/>
        <dbReference type="ChEBI" id="CHEBI:15378"/>
        <dbReference type="ChEBI" id="CHEBI:29986"/>
        <dbReference type="ChEBI" id="CHEBI:30616"/>
        <dbReference type="ChEBI" id="CHEBI:43474"/>
        <dbReference type="ChEBI" id="CHEBI:83898"/>
        <dbReference type="ChEBI" id="CHEBI:83900"/>
        <dbReference type="ChEBI" id="CHEBI:456216"/>
        <dbReference type="EC" id="6.3.2.9"/>
    </reaction>
</comment>
<dbReference type="PANTHER" id="PTHR43692:SF1">
    <property type="entry name" value="UDP-N-ACETYLMURAMOYLALANINE--D-GLUTAMATE LIGASE"/>
    <property type="match status" value="1"/>
</dbReference>
<name>A0A1F6FHN7_9BACT</name>
<dbReference type="InterPro" id="IPR005762">
    <property type="entry name" value="MurD"/>
</dbReference>
<dbReference type="SUPFAM" id="SSF53244">
    <property type="entry name" value="MurD-like peptide ligases, peptide-binding domain"/>
    <property type="match status" value="1"/>
</dbReference>
<dbReference type="InterPro" id="IPR004101">
    <property type="entry name" value="Mur_ligase_C"/>
</dbReference>
<dbReference type="UniPathway" id="UPA00219"/>
<dbReference type="Pfam" id="PF08245">
    <property type="entry name" value="Mur_ligase_M"/>
    <property type="match status" value="1"/>
</dbReference>
<evidence type="ECO:0000259" key="8">
    <source>
        <dbReference type="Pfam" id="PF02875"/>
    </source>
</evidence>
<evidence type="ECO:0000256" key="1">
    <source>
        <dbReference type="ARBA" id="ARBA00004496"/>
    </source>
</evidence>
<dbReference type="InterPro" id="IPR013221">
    <property type="entry name" value="Mur_ligase_cen"/>
</dbReference>
<dbReference type="SUPFAM" id="SSF53623">
    <property type="entry name" value="MurD-like peptide ligases, catalytic domain"/>
    <property type="match status" value="1"/>
</dbReference>
<keyword evidence="3" id="KW-0963">Cytoplasm</keyword>
<dbReference type="Proteomes" id="UP000177325">
    <property type="component" value="Unassembled WGS sequence"/>
</dbReference>
<dbReference type="GO" id="GO:0051301">
    <property type="term" value="P:cell division"/>
    <property type="evidence" value="ECO:0007669"/>
    <property type="project" value="UniProtKB-KW"/>
</dbReference>
<dbReference type="NCBIfam" id="TIGR01087">
    <property type="entry name" value="murD"/>
    <property type="match status" value="1"/>
</dbReference>
<reference evidence="10 11" key="1">
    <citation type="journal article" date="2016" name="Nat. Commun.">
        <title>Thousands of microbial genomes shed light on interconnected biogeochemical processes in an aquifer system.</title>
        <authorList>
            <person name="Anantharaman K."/>
            <person name="Brown C.T."/>
            <person name="Hug L.A."/>
            <person name="Sharon I."/>
            <person name="Castelle C.J."/>
            <person name="Probst A.J."/>
            <person name="Thomas B.C."/>
            <person name="Singh A."/>
            <person name="Wilkins M.J."/>
            <person name="Karaoz U."/>
            <person name="Brodie E.L."/>
            <person name="Williams K.H."/>
            <person name="Hubbard S.S."/>
            <person name="Banfield J.F."/>
        </authorList>
    </citation>
    <scope>NUCLEOTIDE SEQUENCE [LARGE SCALE GENOMIC DNA]</scope>
</reference>
<dbReference type="Pfam" id="PF02875">
    <property type="entry name" value="Mur_ligase_C"/>
    <property type="match status" value="1"/>
</dbReference>
<evidence type="ECO:0000259" key="9">
    <source>
        <dbReference type="Pfam" id="PF08245"/>
    </source>
</evidence>
<dbReference type="STRING" id="1798525.A3G90_04950"/>
<keyword evidence="4 10" id="KW-0436">Ligase</keyword>
<dbReference type="Gene3D" id="3.40.50.720">
    <property type="entry name" value="NAD(P)-binding Rossmann-like Domain"/>
    <property type="match status" value="1"/>
</dbReference>
<protein>
    <recommendedName>
        <fullName evidence="7">UDP-N-acetylmuramoylalanine--D-glutamate ligase</fullName>
        <ecNumber evidence="7">6.3.2.9</ecNumber>
    </recommendedName>
</protein>
<dbReference type="Gene3D" id="3.90.190.20">
    <property type="entry name" value="Mur ligase, C-terminal domain"/>
    <property type="match status" value="1"/>
</dbReference>
<comment type="caution">
    <text evidence="10">The sequence shown here is derived from an EMBL/GenBank/DDBJ whole genome shotgun (WGS) entry which is preliminary data.</text>
</comment>
<evidence type="ECO:0000256" key="7">
    <source>
        <dbReference type="RuleBase" id="RU003664"/>
    </source>
</evidence>
<dbReference type="GO" id="GO:0008764">
    <property type="term" value="F:UDP-N-acetylmuramoylalanine-D-glutamate ligase activity"/>
    <property type="evidence" value="ECO:0007669"/>
    <property type="project" value="UniProtKB-EC"/>
</dbReference>
<gene>
    <name evidence="10" type="ORF">A3G90_04950</name>
</gene>
<keyword evidence="6" id="KW-0067">ATP-binding</keyword>
<dbReference type="Gene3D" id="3.40.1190.10">
    <property type="entry name" value="Mur-like, catalytic domain"/>
    <property type="match status" value="1"/>
</dbReference>
<dbReference type="GO" id="GO:0008360">
    <property type="term" value="P:regulation of cell shape"/>
    <property type="evidence" value="ECO:0007669"/>
    <property type="project" value="UniProtKB-KW"/>
</dbReference>
<evidence type="ECO:0000256" key="2">
    <source>
        <dbReference type="ARBA" id="ARBA00004752"/>
    </source>
</evidence>